<evidence type="ECO:0000259" key="8">
    <source>
        <dbReference type="Pfam" id="PF08600"/>
    </source>
</evidence>
<feature type="compositionally biased region" description="Acidic residues" evidence="6">
    <location>
        <begin position="405"/>
        <end position="415"/>
    </location>
</feature>
<evidence type="ECO:0000313" key="10">
    <source>
        <dbReference type="Proteomes" id="UP000826271"/>
    </source>
</evidence>
<dbReference type="PANTHER" id="PTHR15835:SF16">
    <property type="entry name" value="F20D23.9 PROTEIN"/>
    <property type="match status" value="1"/>
</dbReference>
<dbReference type="Pfam" id="PF07967">
    <property type="entry name" value="zf-C3HC"/>
    <property type="match status" value="1"/>
</dbReference>
<dbReference type="AlphaFoldDB" id="A0AAV6Y1C2"/>
<dbReference type="Proteomes" id="UP000826271">
    <property type="component" value="Unassembled WGS sequence"/>
</dbReference>
<evidence type="ECO:0008006" key="11">
    <source>
        <dbReference type="Google" id="ProtNLM"/>
    </source>
</evidence>
<feature type="domain" description="NuBaID C-terminal" evidence="8">
    <location>
        <begin position="883"/>
        <end position="935"/>
    </location>
</feature>
<keyword evidence="2" id="KW-0479">Metal-binding</keyword>
<evidence type="ECO:0000256" key="2">
    <source>
        <dbReference type="ARBA" id="ARBA00022723"/>
    </source>
</evidence>
<feature type="region of interest" description="Disordered" evidence="6">
    <location>
        <begin position="300"/>
        <end position="321"/>
    </location>
</feature>
<organism evidence="9 10">
    <name type="scientific">Buddleja alternifolia</name>
    <dbReference type="NCBI Taxonomy" id="168488"/>
    <lineage>
        <taxon>Eukaryota</taxon>
        <taxon>Viridiplantae</taxon>
        <taxon>Streptophyta</taxon>
        <taxon>Embryophyta</taxon>
        <taxon>Tracheophyta</taxon>
        <taxon>Spermatophyta</taxon>
        <taxon>Magnoliopsida</taxon>
        <taxon>eudicotyledons</taxon>
        <taxon>Gunneridae</taxon>
        <taxon>Pentapetalae</taxon>
        <taxon>asterids</taxon>
        <taxon>lamiids</taxon>
        <taxon>Lamiales</taxon>
        <taxon>Scrophulariaceae</taxon>
        <taxon>Buddlejeae</taxon>
        <taxon>Buddleja</taxon>
    </lineage>
</organism>
<dbReference type="PANTHER" id="PTHR15835">
    <property type="entry name" value="NUCLEAR-INTERACTING PARTNER OF ALK"/>
    <property type="match status" value="1"/>
</dbReference>
<feature type="compositionally biased region" description="Polar residues" evidence="6">
    <location>
        <begin position="637"/>
        <end position="652"/>
    </location>
</feature>
<proteinExistence type="predicted"/>
<sequence>MSLSGKEFMISLDVNIVCLKAFLQTSAGASSPAVPTNAGSSNWFGQGQSSKGGSLSRVGSQTRYASLSTNAGGSALGSSQPSCRPWERGDLLRRISTFKPANWFGKPKAASSLACARRGWKNVDVDKIECESCGAILKFVSSAACTPSQVADCAGEEFAKRLDEGHEVTCPWIGNCCSESLVQFPPTPPSALIGGYKDRCDGLLQFPSLPIVASSEQMRLSRAPEINRLLVQSRFAGSESGIKQEILLGTENTKEDVFFIYSCAQKLISLCGWEPRWLPNDQDCEEHSAQSARNECSIGPSRYRVLPHDPSRGKKPLSSSTKKDYGINKVIVAKSKNVSRSPLLDCSLCGATMRIWDFLSVSRPACFVPNSSDLPLASKKTGLTRGVSAGSGTSGWFAANGMEKEQEEDDDEAATDEGKSQSNFAVDLNLTISAGLSSSRLHMNVMSEQYQDVHKGKDLLIGQTCSNEVGDRAASYESRGHSSRKRNLDVGGSTVDRLPLEIQQANSIEGTIIDRDGDEVDDSRQYFIQPSKRARDFDVIDTRLSSYGKNSSGAGPSRELGFDMGIDAHKDYLFDPGPENLWNPSTRDSTRVSSVIAMDTICHTPDNDSMESVENYPGDFDDIHMPSMSSIKKADPNDTSELNYSNQAQQSTCPAVVRSNGEMGISSTNEEEVVNADTATAHGRDGPSFGVSGGSVGMGASHEAEIHGTDASVYRADSVFGDVEPIAEITDNQGQTGEFAPDPGLMGNFVPKEMDREDPNGDSQELMSLSVGRADSGSKIVGSAKEETDENGEKTNNIWATPRENSPHPLLSCNAVLCSAFEASKEEVTQAAKDPATDDCGQAESGYRVANGTGDIVKLLLIDGFCILDMLGPPNWGSNYDEAVEFDPIKNHNHFCPWVNGNVAAAGCNSSGGSGLSAGAVALSGWQLTLDALDAFQSLGQVPVQTVESESAASMH</sequence>
<dbReference type="InterPro" id="IPR013909">
    <property type="entry name" value="NuBaID_C"/>
</dbReference>
<feature type="region of interest" description="Disordered" evidence="6">
    <location>
        <begin position="775"/>
        <end position="797"/>
    </location>
</feature>
<keyword evidence="3" id="KW-0863">Zinc-finger</keyword>
<feature type="region of interest" description="Disordered" evidence="6">
    <location>
        <begin position="394"/>
        <end position="420"/>
    </location>
</feature>
<evidence type="ECO:0000259" key="7">
    <source>
        <dbReference type="Pfam" id="PF07967"/>
    </source>
</evidence>
<dbReference type="GO" id="GO:0005634">
    <property type="term" value="C:nucleus"/>
    <property type="evidence" value="ECO:0007669"/>
    <property type="project" value="UniProtKB-SubCell"/>
</dbReference>
<dbReference type="InterPro" id="IPR012935">
    <property type="entry name" value="NuBaID_N"/>
</dbReference>
<keyword evidence="10" id="KW-1185">Reference proteome</keyword>
<keyword evidence="4" id="KW-0862">Zinc</keyword>
<keyword evidence="5" id="KW-0539">Nucleus</keyword>
<feature type="domain" description="C3HC-type" evidence="7">
    <location>
        <begin position="85"/>
        <end position="211"/>
    </location>
</feature>
<name>A0AAV6Y1C2_9LAMI</name>
<evidence type="ECO:0000256" key="6">
    <source>
        <dbReference type="SAM" id="MobiDB-lite"/>
    </source>
</evidence>
<protein>
    <recommendedName>
        <fullName evidence="11">C3HC-type domain-containing protein</fullName>
    </recommendedName>
</protein>
<evidence type="ECO:0000313" key="9">
    <source>
        <dbReference type="EMBL" id="KAG8386509.1"/>
    </source>
</evidence>
<feature type="region of interest" description="Disordered" evidence="6">
    <location>
        <begin position="633"/>
        <end position="652"/>
    </location>
</feature>
<gene>
    <name evidence="9" type="ORF">BUALT_Bualt03G0155900</name>
</gene>
<evidence type="ECO:0000256" key="4">
    <source>
        <dbReference type="ARBA" id="ARBA00022833"/>
    </source>
</evidence>
<evidence type="ECO:0000256" key="3">
    <source>
        <dbReference type="ARBA" id="ARBA00022771"/>
    </source>
</evidence>
<accession>A0AAV6Y1C2</accession>
<evidence type="ECO:0000256" key="1">
    <source>
        <dbReference type="ARBA" id="ARBA00004123"/>
    </source>
</evidence>
<dbReference type="Pfam" id="PF08600">
    <property type="entry name" value="NuBaID_C"/>
    <property type="match status" value="1"/>
</dbReference>
<evidence type="ECO:0000256" key="5">
    <source>
        <dbReference type="ARBA" id="ARBA00023242"/>
    </source>
</evidence>
<comment type="caution">
    <text evidence="9">The sequence shown here is derived from an EMBL/GenBank/DDBJ whole genome shotgun (WGS) entry which is preliminary data.</text>
</comment>
<reference evidence="9" key="1">
    <citation type="submission" date="2019-10" db="EMBL/GenBank/DDBJ databases">
        <authorList>
            <person name="Zhang R."/>
            <person name="Pan Y."/>
            <person name="Wang J."/>
            <person name="Ma R."/>
            <person name="Yu S."/>
        </authorList>
    </citation>
    <scope>NUCLEOTIDE SEQUENCE</scope>
    <source>
        <strain evidence="9">LA-IB0</strain>
        <tissue evidence="9">Leaf</tissue>
    </source>
</reference>
<dbReference type="GO" id="GO:0008270">
    <property type="term" value="F:zinc ion binding"/>
    <property type="evidence" value="ECO:0007669"/>
    <property type="project" value="UniProtKB-KW"/>
</dbReference>
<dbReference type="EMBL" id="WHWC01000003">
    <property type="protein sequence ID" value="KAG8386509.1"/>
    <property type="molecule type" value="Genomic_DNA"/>
</dbReference>
<comment type="subcellular location">
    <subcellularLocation>
        <location evidence="1">Nucleus</location>
    </subcellularLocation>
</comment>